<accession>A0A5P0ZH19</accession>
<evidence type="ECO:0000256" key="1">
    <source>
        <dbReference type="SAM" id="Phobius"/>
    </source>
</evidence>
<reference evidence="2 3" key="1">
    <citation type="journal article" date="2019" name="Syst. Appl. Microbiol.">
        <title>Polyphasic characterization of two novel Lactobacillus spp. isolated from blown salami packages: Description of Lactobacillus halodurans sp. nov. and Lactobacillus salsicarnum sp. nov.</title>
        <authorList>
            <person name="Schuster J.A."/>
            <person name="Klingl A."/>
            <person name="Vogel R.F."/>
            <person name="Ehrmann M.A."/>
        </authorList>
    </citation>
    <scope>NUCLEOTIDE SEQUENCE [LARGE SCALE GENOMIC DNA]</scope>
    <source>
        <strain evidence="2 3">TMW 1.2118</strain>
    </source>
</reference>
<evidence type="ECO:0000313" key="2">
    <source>
        <dbReference type="EMBL" id="MQS52353.1"/>
    </source>
</evidence>
<keyword evidence="1" id="KW-0472">Membrane</keyword>
<protein>
    <submittedName>
        <fullName evidence="2">Uncharacterized protein</fullName>
    </submittedName>
</protein>
<keyword evidence="1" id="KW-0812">Transmembrane</keyword>
<comment type="caution">
    <text evidence="2">The sequence shown here is derived from an EMBL/GenBank/DDBJ whole genome shotgun (WGS) entry which is preliminary data.</text>
</comment>
<dbReference type="EMBL" id="VDFM01000004">
    <property type="protein sequence ID" value="MQS52353.1"/>
    <property type="molecule type" value="Genomic_DNA"/>
</dbReference>
<sequence length="86" mass="9677">MFKDTRIIYPVIAVVLMIGILTLGNYGIISKGWQLVAYVVFGIAGYVLGKKNEKKYPSKTNRYVLWGIIVVLILLMLFPVILLFVG</sequence>
<dbReference type="AlphaFoldDB" id="A0A5P0ZH19"/>
<evidence type="ECO:0000313" key="3">
    <source>
        <dbReference type="Proteomes" id="UP000380386"/>
    </source>
</evidence>
<organism evidence="2 3">
    <name type="scientific">Companilactobacillus mishanensis</name>
    <dbReference type="NCBI Taxonomy" id="2486008"/>
    <lineage>
        <taxon>Bacteria</taxon>
        <taxon>Bacillati</taxon>
        <taxon>Bacillota</taxon>
        <taxon>Bacilli</taxon>
        <taxon>Lactobacillales</taxon>
        <taxon>Lactobacillaceae</taxon>
        <taxon>Companilactobacillus</taxon>
    </lineage>
</organism>
<name>A0A5P0ZH19_9LACO</name>
<proteinExistence type="predicted"/>
<feature type="transmembrane region" description="Helical" evidence="1">
    <location>
        <begin position="7"/>
        <end position="29"/>
    </location>
</feature>
<gene>
    <name evidence="2" type="ORF">FHL02_04875</name>
</gene>
<feature type="transmembrane region" description="Helical" evidence="1">
    <location>
        <begin position="35"/>
        <end position="51"/>
    </location>
</feature>
<keyword evidence="1" id="KW-1133">Transmembrane helix</keyword>
<feature type="transmembrane region" description="Helical" evidence="1">
    <location>
        <begin position="63"/>
        <end position="85"/>
    </location>
</feature>
<dbReference type="RefSeq" id="WP_153382790.1">
    <property type="nucleotide sequence ID" value="NZ_VDFM01000004.1"/>
</dbReference>
<dbReference type="Proteomes" id="UP000380386">
    <property type="component" value="Unassembled WGS sequence"/>
</dbReference>